<dbReference type="Proteomes" id="UP000436483">
    <property type="component" value="Unassembled WGS sequence"/>
</dbReference>
<dbReference type="InterPro" id="IPR036188">
    <property type="entry name" value="FAD/NAD-bd_sf"/>
</dbReference>
<comment type="catalytic activity">
    <reaction evidence="6">
        <text>L-tryptophan + O2 = indole-3-acetamide + CO2 + H2O</text>
        <dbReference type="Rhea" id="RHEA:16165"/>
        <dbReference type="ChEBI" id="CHEBI:15377"/>
        <dbReference type="ChEBI" id="CHEBI:15379"/>
        <dbReference type="ChEBI" id="CHEBI:16031"/>
        <dbReference type="ChEBI" id="CHEBI:16526"/>
        <dbReference type="ChEBI" id="CHEBI:57912"/>
        <dbReference type="EC" id="1.13.12.3"/>
    </reaction>
</comment>
<keyword evidence="5" id="KW-0073">Auxin biosynthesis</keyword>
<dbReference type="AlphaFoldDB" id="A0A7X3MRH5"/>
<dbReference type="SUPFAM" id="SSF51905">
    <property type="entry name" value="FAD/NAD(P)-binding domain"/>
    <property type="match status" value="1"/>
</dbReference>
<dbReference type="OrthoDB" id="337830at2"/>
<sequence>MGTSVPLDSPPAINASPEPDVVIVGAGSAGIAAALRLVAEGLTVAVLEARDRIGGRAVTRAFKGYPVDLGAHWLHAGPINPLVKLGFVRGEPLRRAPTEGHFYVRGRPGSRAQAAALDRAFAMADRAMTQAARTAEDRPAAKALPPGMGPQGRRVCAIHGLVSGRPLDQVSLHDFPSMEYADNLFIAGGLGAYVARLGKGLPVTFRAAVRSIDWSGQGVRVESTAGTLRAKAAIVTAPMAVLQAGGIRFAPALPNAVQQAIHGFTQGIYEHVILHWPDAPFRGPDRLATLTGTRRSPPGLLTRIDDTPFHFFELDQPHAAQFDRRDPYAPARFAREVLAEHFGHRALRRLSVVHATGWRNDPWSRASWAVIPPGRAAIRDSLKMPVGERIWFAGEALSRAQWGTAGGAWEEGERAAAQLCAALRRRETAPDHGTIRTAP</sequence>
<evidence type="ECO:0000259" key="7">
    <source>
        <dbReference type="Pfam" id="PF01593"/>
    </source>
</evidence>
<comment type="pathway">
    <text evidence="1">Plant hormone metabolism; auxin biosynthesis.</text>
</comment>
<dbReference type="InterPro" id="IPR002937">
    <property type="entry name" value="Amino_oxidase"/>
</dbReference>
<dbReference type="GO" id="GO:0050361">
    <property type="term" value="F:tryptophan 2-monooxygenase activity"/>
    <property type="evidence" value="ECO:0007669"/>
    <property type="project" value="UniProtKB-EC"/>
</dbReference>
<dbReference type="RefSeq" id="WP_160884493.1">
    <property type="nucleotide sequence ID" value="NZ_WURB01000006.1"/>
</dbReference>
<dbReference type="GO" id="GO:0009851">
    <property type="term" value="P:auxin biosynthetic process"/>
    <property type="evidence" value="ECO:0007669"/>
    <property type="project" value="UniProtKB-KW"/>
</dbReference>
<reference evidence="8 9" key="2">
    <citation type="submission" date="2020-01" db="EMBL/GenBank/DDBJ databases">
        <title>Microvirga sp. nov., an arsenate reduction bacterium isolated from Tibet hotspring sediments.</title>
        <authorList>
            <person name="Xian W.-D."/>
            <person name="Li W.-J."/>
        </authorList>
    </citation>
    <scope>NUCLEOTIDE SEQUENCE [LARGE SCALE GENOMIC DNA]</scope>
    <source>
        <strain evidence="8 9">KCTC 23863</strain>
    </source>
</reference>
<dbReference type="PANTHER" id="PTHR10742">
    <property type="entry name" value="FLAVIN MONOAMINE OXIDASE"/>
    <property type="match status" value="1"/>
</dbReference>
<dbReference type="EC" id="1.13.12.3" evidence="3"/>
<dbReference type="Pfam" id="PF01593">
    <property type="entry name" value="Amino_oxidase"/>
    <property type="match status" value="2"/>
</dbReference>
<name>A0A7X3MRH5_9HYPH</name>
<evidence type="ECO:0000256" key="3">
    <source>
        <dbReference type="ARBA" id="ARBA00012535"/>
    </source>
</evidence>
<dbReference type="EMBL" id="WURB01000006">
    <property type="protein sequence ID" value="MXQ11904.1"/>
    <property type="molecule type" value="Genomic_DNA"/>
</dbReference>
<evidence type="ECO:0000256" key="5">
    <source>
        <dbReference type="ARBA" id="ARBA00023070"/>
    </source>
</evidence>
<feature type="domain" description="Amine oxidase" evidence="7">
    <location>
        <begin position="175"/>
        <end position="419"/>
    </location>
</feature>
<evidence type="ECO:0000256" key="1">
    <source>
        <dbReference type="ARBA" id="ARBA00004814"/>
    </source>
</evidence>
<evidence type="ECO:0000256" key="4">
    <source>
        <dbReference type="ARBA" id="ARBA00017871"/>
    </source>
</evidence>
<protein>
    <recommendedName>
        <fullName evidence="4">Tryptophan 2-monooxygenase</fullName>
        <ecNumber evidence="3">1.13.12.3</ecNumber>
    </recommendedName>
</protein>
<comment type="caution">
    <text evidence="8">The sequence shown here is derived from an EMBL/GenBank/DDBJ whole genome shotgun (WGS) entry which is preliminary data.</text>
</comment>
<evidence type="ECO:0000256" key="6">
    <source>
        <dbReference type="ARBA" id="ARBA00047321"/>
    </source>
</evidence>
<comment type="similarity">
    <text evidence="2">Belongs to the tryptophan 2-monooxygenase family.</text>
</comment>
<organism evidence="8 9">
    <name type="scientific">Microvirga makkahensis</name>
    <dbReference type="NCBI Taxonomy" id="1128670"/>
    <lineage>
        <taxon>Bacteria</taxon>
        <taxon>Pseudomonadati</taxon>
        <taxon>Pseudomonadota</taxon>
        <taxon>Alphaproteobacteria</taxon>
        <taxon>Hyphomicrobiales</taxon>
        <taxon>Methylobacteriaceae</taxon>
        <taxon>Microvirga</taxon>
    </lineage>
</organism>
<feature type="domain" description="Amine oxidase" evidence="7">
    <location>
        <begin position="29"/>
        <end position="76"/>
    </location>
</feature>
<dbReference type="PANTHER" id="PTHR10742:SF410">
    <property type="entry name" value="LYSINE-SPECIFIC HISTONE DEMETHYLASE 2"/>
    <property type="match status" value="1"/>
</dbReference>
<evidence type="ECO:0000313" key="9">
    <source>
        <dbReference type="Proteomes" id="UP000436483"/>
    </source>
</evidence>
<proteinExistence type="inferred from homology"/>
<keyword evidence="9" id="KW-1185">Reference proteome</keyword>
<dbReference type="InterPro" id="IPR050281">
    <property type="entry name" value="Flavin_monoamine_oxidase"/>
</dbReference>
<reference evidence="8 9" key="1">
    <citation type="submission" date="2019-12" db="EMBL/GenBank/DDBJ databases">
        <authorList>
            <person name="Yuan C.-G."/>
        </authorList>
    </citation>
    <scope>NUCLEOTIDE SEQUENCE [LARGE SCALE GENOMIC DNA]</scope>
    <source>
        <strain evidence="8 9">KCTC 23863</strain>
    </source>
</reference>
<evidence type="ECO:0000256" key="2">
    <source>
        <dbReference type="ARBA" id="ARBA00005833"/>
    </source>
</evidence>
<gene>
    <name evidence="8" type="ORF">GR328_10610</name>
</gene>
<accession>A0A7X3MRH5</accession>
<dbReference type="Gene3D" id="3.50.50.60">
    <property type="entry name" value="FAD/NAD(P)-binding domain"/>
    <property type="match status" value="1"/>
</dbReference>
<evidence type="ECO:0000313" key="8">
    <source>
        <dbReference type="EMBL" id="MXQ11904.1"/>
    </source>
</evidence>